<dbReference type="Gramene" id="MELO3C012304.2.1">
    <property type="protein sequence ID" value="MELO3C012304.2.1"/>
    <property type="gene ID" value="MELO3C012304.2"/>
</dbReference>
<dbReference type="EnsemblPlants" id="MELO3C012304.2.1">
    <property type="protein sequence ID" value="MELO3C012304.2.1"/>
    <property type="gene ID" value="MELO3C012304.2"/>
</dbReference>
<proteinExistence type="predicted"/>
<reference evidence="1" key="1">
    <citation type="submission" date="2023-03" db="UniProtKB">
        <authorList>
            <consortium name="EnsemblPlants"/>
        </authorList>
    </citation>
    <scope>IDENTIFICATION</scope>
</reference>
<sequence length="68" mass="7598">MGRDLELKEPSKEVLGLIINQKNYLESRVKNTEKRMAGISKSFRTNYKVIRFGSAVEGDGGFGEGIFS</sequence>
<accession>A0A9I9D343</accession>
<evidence type="ECO:0000313" key="1">
    <source>
        <dbReference type="EnsemblPlants" id="MELO3C012304.2.1"/>
    </source>
</evidence>
<dbReference type="AlphaFoldDB" id="A0A9I9D343"/>
<name>A0A9I9D343_CUCME</name>
<organism evidence="1">
    <name type="scientific">Cucumis melo</name>
    <name type="common">Muskmelon</name>
    <dbReference type="NCBI Taxonomy" id="3656"/>
    <lineage>
        <taxon>Eukaryota</taxon>
        <taxon>Viridiplantae</taxon>
        <taxon>Streptophyta</taxon>
        <taxon>Embryophyta</taxon>
        <taxon>Tracheophyta</taxon>
        <taxon>Spermatophyta</taxon>
        <taxon>Magnoliopsida</taxon>
        <taxon>eudicotyledons</taxon>
        <taxon>Gunneridae</taxon>
        <taxon>Pentapetalae</taxon>
        <taxon>rosids</taxon>
        <taxon>fabids</taxon>
        <taxon>Cucurbitales</taxon>
        <taxon>Cucurbitaceae</taxon>
        <taxon>Benincaseae</taxon>
        <taxon>Cucumis</taxon>
    </lineage>
</organism>
<protein>
    <submittedName>
        <fullName evidence="1">Uncharacterized protein</fullName>
    </submittedName>
</protein>